<dbReference type="Pfam" id="PF24681">
    <property type="entry name" value="Kelch_KLHDC2_KLHL20_DRC7"/>
    <property type="match status" value="1"/>
</dbReference>
<accession>A0A819XXC9</accession>
<dbReference type="EMBL" id="CAJOBB010006031">
    <property type="protein sequence ID" value="CAF4148616.1"/>
    <property type="molecule type" value="Genomic_DNA"/>
</dbReference>
<reference evidence="4" key="1">
    <citation type="submission" date="2021-02" db="EMBL/GenBank/DDBJ databases">
        <authorList>
            <person name="Nowell W R."/>
        </authorList>
    </citation>
    <scope>NUCLEOTIDE SEQUENCE</scope>
</reference>
<evidence type="ECO:0000313" key="3">
    <source>
        <dbReference type="EMBL" id="CAF1089905.1"/>
    </source>
</evidence>
<dbReference type="Pfam" id="PF01344">
    <property type="entry name" value="Kelch_1"/>
    <property type="match status" value="3"/>
</dbReference>
<dbReference type="EMBL" id="CAJNOE010000250">
    <property type="protein sequence ID" value="CAF1089905.1"/>
    <property type="molecule type" value="Genomic_DNA"/>
</dbReference>
<dbReference type="AlphaFoldDB" id="A0A819XXC9"/>
<sequence>MNSVGQTTQPPNYSCTENNASIQFTLSSSSHSASNPTSSCSLQQCNTSLNGNNNCRSTSTPCYDYRTINNISYCAPGILCTILETCDNITQTCSSNNSICIINSCCSSQAVCLPFLATQMCKTGWLYTGNMIDARQYHTASVLSNGKVLVTGGIGNGILNSAELYDPLTGIWTTTGNMTNAREYHTASVLSNGKVLVTGGANSSSSLNSAELYDPLTGTWTTTGNMINARGGSTTCVLSNGKVLVTGGADNNGVLKSTELYDPLTASVLSNGKVLVTGGLDNGYRVINSSELYDPLTGIWTTTSSMNNTREEHTASVLSNGKVLVTGGAADTGGNYLNSAELYDPLTSTWTATSNMNNARLSQTASVLSNGKVLVAGGWNGSIALNSAELY</sequence>
<dbReference type="PANTHER" id="PTHR46344:SF27">
    <property type="entry name" value="KELCH REPEAT SUPERFAMILY PROTEIN"/>
    <property type="match status" value="1"/>
</dbReference>
<dbReference type="InterPro" id="IPR006652">
    <property type="entry name" value="Kelch_1"/>
</dbReference>
<gene>
    <name evidence="3" type="ORF">IZO911_LOCUS22438</name>
    <name evidence="4" type="ORF">KXQ929_LOCUS37127</name>
</gene>
<name>A0A819XXC9_9BILA</name>
<evidence type="ECO:0000256" key="2">
    <source>
        <dbReference type="ARBA" id="ARBA00022737"/>
    </source>
</evidence>
<dbReference type="InterPro" id="IPR015915">
    <property type="entry name" value="Kelch-typ_b-propeller"/>
</dbReference>
<comment type="caution">
    <text evidence="4">The sequence shown here is derived from an EMBL/GenBank/DDBJ whole genome shotgun (WGS) entry which is preliminary data.</text>
</comment>
<dbReference type="SUPFAM" id="SSF50965">
    <property type="entry name" value="Galactose oxidase, central domain"/>
    <property type="match status" value="2"/>
</dbReference>
<keyword evidence="2" id="KW-0677">Repeat</keyword>
<protein>
    <submittedName>
        <fullName evidence="4">Uncharacterized protein</fullName>
    </submittedName>
</protein>
<organism evidence="4 5">
    <name type="scientific">Adineta steineri</name>
    <dbReference type="NCBI Taxonomy" id="433720"/>
    <lineage>
        <taxon>Eukaryota</taxon>
        <taxon>Metazoa</taxon>
        <taxon>Spiralia</taxon>
        <taxon>Gnathifera</taxon>
        <taxon>Rotifera</taxon>
        <taxon>Eurotatoria</taxon>
        <taxon>Bdelloidea</taxon>
        <taxon>Adinetida</taxon>
        <taxon>Adinetidae</taxon>
        <taxon>Adineta</taxon>
    </lineage>
</organism>
<dbReference type="InterPro" id="IPR037293">
    <property type="entry name" value="Gal_Oxidase_central_sf"/>
</dbReference>
<dbReference type="Proteomes" id="UP000663868">
    <property type="component" value="Unassembled WGS sequence"/>
</dbReference>
<evidence type="ECO:0000313" key="4">
    <source>
        <dbReference type="EMBL" id="CAF4148616.1"/>
    </source>
</evidence>
<dbReference type="Gene3D" id="2.120.10.80">
    <property type="entry name" value="Kelch-type beta propeller"/>
    <property type="match status" value="2"/>
</dbReference>
<evidence type="ECO:0000313" key="5">
    <source>
        <dbReference type="Proteomes" id="UP000663868"/>
    </source>
</evidence>
<keyword evidence="1" id="KW-0880">Kelch repeat</keyword>
<dbReference type="Gene3D" id="2.130.10.80">
    <property type="entry name" value="Galactose oxidase/kelch, beta-propeller"/>
    <property type="match status" value="1"/>
</dbReference>
<dbReference type="SMART" id="SM00612">
    <property type="entry name" value="Kelch"/>
    <property type="match status" value="4"/>
</dbReference>
<dbReference type="InterPro" id="IPR011043">
    <property type="entry name" value="Gal_Oxase/kelch_b-propeller"/>
</dbReference>
<dbReference type="Proteomes" id="UP000663860">
    <property type="component" value="Unassembled WGS sequence"/>
</dbReference>
<proteinExistence type="predicted"/>
<dbReference type="PANTHER" id="PTHR46344">
    <property type="entry name" value="OS02G0202900 PROTEIN"/>
    <property type="match status" value="1"/>
</dbReference>
<evidence type="ECO:0000256" key="1">
    <source>
        <dbReference type="ARBA" id="ARBA00022441"/>
    </source>
</evidence>